<reference evidence="1 2" key="1">
    <citation type="submission" date="2020-08" db="EMBL/GenBank/DDBJ databases">
        <title>Aphidius gifuensis genome sequencing and assembly.</title>
        <authorList>
            <person name="Du Z."/>
        </authorList>
    </citation>
    <scope>NUCLEOTIDE SEQUENCE [LARGE SCALE GENOMIC DNA]</scope>
    <source>
        <strain evidence="1">YNYX2018</strain>
        <tissue evidence="1">Adults</tissue>
    </source>
</reference>
<dbReference type="Proteomes" id="UP000639338">
    <property type="component" value="Unassembled WGS sequence"/>
</dbReference>
<sequence length="231" mass="26372">MDLIENQTINEVTDLEPLTDDKYETMLVDNNQLKSKTEDTTDESSRSIMLLIRRPRRSISADLSQNNHSYLKVNNSSAVKNLINMRDSIKNMVEEKPPGRPRKNSDDSGLFLNQIEQMFDNHVVANDKSMYDKLKPIIDNIKIITDDINSRLNKIETAIQSSSLQINNLTNQVVVLKVTSKKHKTQIKAINNITDDCTDLINRMNNVILFGVPEATEQKISDKDRKKIDEG</sequence>
<gene>
    <name evidence="1" type="ORF">HCN44_000316</name>
</gene>
<evidence type="ECO:0000313" key="2">
    <source>
        <dbReference type="Proteomes" id="UP000639338"/>
    </source>
</evidence>
<organism evidence="1 2">
    <name type="scientific">Aphidius gifuensis</name>
    <name type="common">Parasitoid wasp</name>
    <dbReference type="NCBI Taxonomy" id="684658"/>
    <lineage>
        <taxon>Eukaryota</taxon>
        <taxon>Metazoa</taxon>
        <taxon>Ecdysozoa</taxon>
        <taxon>Arthropoda</taxon>
        <taxon>Hexapoda</taxon>
        <taxon>Insecta</taxon>
        <taxon>Pterygota</taxon>
        <taxon>Neoptera</taxon>
        <taxon>Endopterygota</taxon>
        <taxon>Hymenoptera</taxon>
        <taxon>Apocrita</taxon>
        <taxon>Ichneumonoidea</taxon>
        <taxon>Braconidae</taxon>
        <taxon>Aphidiinae</taxon>
        <taxon>Aphidius</taxon>
    </lineage>
</organism>
<proteinExistence type="predicted"/>
<dbReference type="AlphaFoldDB" id="A0A834XTH4"/>
<name>A0A834XTH4_APHGI</name>
<comment type="caution">
    <text evidence="1">The sequence shown here is derived from an EMBL/GenBank/DDBJ whole genome shotgun (WGS) entry which is preliminary data.</text>
</comment>
<accession>A0A834XTH4</accession>
<dbReference type="EMBL" id="JACMRX010000004">
    <property type="protein sequence ID" value="KAF7990511.1"/>
    <property type="molecule type" value="Genomic_DNA"/>
</dbReference>
<protein>
    <submittedName>
        <fullName evidence="1">Uncharacterized protein</fullName>
    </submittedName>
</protein>
<keyword evidence="2" id="KW-1185">Reference proteome</keyword>
<evidence type="ECO:0000313" key="1">
    <source>
        <dbReference type="EMBL" id="KAF7990511.1"/>
    </source>
</evidence>